<name>A0A4R7RRF7_9BACT</name>
<dbReference type="AlphaFoldDB" id="A0A4R7RRF7"/>
<feature type="transmembrane region" description="Helical" evidence="1">
    <location>
        <begin position="88"/>
        <end position="106"/>
    </location>
</feature>
<dbReference type="EMBL" id="SOCA01000006">
    <property type="protein sequence ID" value="TDU68141.1"/>
    <property type="molecule type" value="Genomic_DNA"/>
</dbReference>
<feature type="transmembrane region" description="Helical" evidence="1">
    <location>
        <begin position="59"/>
        <end position="76"/>
    </location>
</feature>
<keyword evidence="1" id="KW-1133">Transmembrane helix</keyword>
<dbReference type="RefSeq" id="WP_133796283.1">
    <property type="nucleotide sequence ID" value="NZ_SOCA01000006.1"/>
</dbReference>
<gene>
    <name evidence="2" type="ORF">EI77_03258</name>
</gene>
<comment type="caution">
    <text evidence="2">The sequence shown here is derived from an EMBL/GenBank/DDBJ whole genome shotgun (WGS) entry which is preliminary data.</text>
</comment>
<dbReference type="Proteomes" id="UP000295662">
    <property type="component" value="Unassembled WGS sequence"/>
</dbReference>
<reference evidence="2 3" key="1">
    <citation type="submission" date="2019-03" db="EMBL/GenBank/DDBJ databases">
        <title>Genomic Encyclopedia of Archaeal and Bacterial Type Strains, Phase II (KMG-II): from individual species to whole genera.</title>
        <authorList>
            <person name="Goeker M."/>
        </authorList>
    </citation>
    <scope>NUCLEOTIDE SEQUENCE [LARGE SCALE GENOMIC DNA]</scope>
    <source>
        <strain evidence="2 3">ATCC 25309</strain>
    </source>
</reference>
<keyword evidence="3" id="KW-1185">Reference proteome</keyword>
<proteinExistence type="predicted"/>
<protein>
    <submittedName>
        <fullName evidence="2">Uncharacterized protein</fullName>
    </submittedName>
</protein>
<evidence type="ECO:0000313" key="2">
    <source>
        <dbReference type="EMBL" id="TDU68141.1"/>
    </source>
</evidence>
<evidence type="ECO:0000256" key="1">
    <source>
        <dbReference type="SAM" id="Phobius"/>
    </source>
</evidence>
<keyword evidence="1" id="KW-0812">Transmembrane</keyword>
<accession>A0A4R7RRF7</accession>
<feature type="transmembrane region" description="Helical" evidence="1">
    <location>
        <begin position="35"/>
        <end position="53"/>
    </location>
</feature>
<dbReference type="OrthoDB" id="508743at2"/>
<evidence type="ECO:0000313" key="3">
    <source>
        <dbReference type="Proteomes" id="UP000295662"/>
    </source>
</evidence>
<sequence>MSGAFRTPDNKPDAREREKERNIAEYHEAIAESSYRWATAILILGLVVIATPQLDVSAWNWYIVGVVALVMIVFSIRMMMHGRVGNSLICLFCALAVLPGWVLIAPDAVKAGHDFYEMIVKQWKDKLG</sequence>
<keyword evidence="1" id="KW-0472">Membrane</keyword>
<organism evidence="2 3">
    <name type="scientific">Prosthecobacter fusiformis</name>
    <dbReference type="NCBI Taxonomy" id="48464"/>
    <lineage>
        <taxon>Bacteria</taxon>
        <taxon>Pseudomonadati</taxon>
        <taxon>Verrucomicrobiota</taxon>
        <taxon>Verrucomicrobiia</taxon>
        <taxon>Verrucomicrobiales</taxon>
        <taxon>Verrucomicrobiaceae</taxon>
        <taxon>Prosthecobacter</taxon>
    </lineage>
</organism>